<proteinExistence type="predicted"/>
<evidence type="ECO:0000313" key="2">
    <source>
        <dbReference type="EMBL" id="GES10947.1"/>
    </source>
</evidence>
<dbReference type="AlphaFoldDB" id="A0A5M3WNS0"/>
<feature type="compositionally biased region" description="Low complexity" evidence="1">
    <location>
        <begin position="57"/>
        <end position="72"/>
    </location>
</feature>
<comment type="caution">
    <text evidence="2">The sequence shown here is derived from an EMBL/GenBank/DDBJ whole genome shotgun (WGS) entry which is preliminary data.</text>
</comment>
<dbReference type="EMBL" id="BLAE01000025">
    <property type="protein sequence ID" value="GES10947.1"/>
    <property type="molecule type" value="Genomic_DNA"/>
</dbReference>
<name>A0A5M3WNS0_9ACTN</name>
<dbReference type="Proteomes" id="UP000331127">
    <property type="component" value="Unassembled WGS sequence"/>
</dbReference>
<reference evidence="2 3" key="1">
    <citation type="submission" date="2019-10" db="EMBL/GenBank/DDBJ databases">
        <title>Whole genome shotgun sequence of Acrocarpospora macrocephala NBRC 16266.</title>
        <authorList>
            <person name="Ichikawa N."/>
            <person name="Kimura A."/>
            <person name="Kitahashi Y."/>
            <person name="Komaki H."/>
            <person name="Oguchi A."/>
        </authorList>
    </citation>
    <scope>NUCLEOTIDE SEQUENCE [LARGE SCALE GENOMIC DNA]</scope>
    <source>
        <strain evidence="2 3">NBRC 16266</strain>
    </source>
</reference>
<feature type="compositionally biased region" description="Acidic residues" evidence="1">
    <location>
        <begin position="45"/>
        <end position="56"/>
    </location>
</feature>
<evidence type="ECO:0000256" key="1">
    <source>
        <dbReference type="SAM" id="MobiDB-lite"/>
    </source>
</evidence>
<organism evidence="2 3">
    <name type="scientific">Acrocarpospora macrocephala</name>
    <dbReference type="NCBI Taxonomy" id="150177"/>
    <lineage>
        <taxon>Bacteria</taxon>
        <taxon>Bacillati</taxon>
        <taxon>Actinomycetota</taxon>
        <taxon>Actinomycetes</taxon>
        <taxon>Streptosporangiales</taxon>
        <taxon>Streptosporangiaceae</taxon>
        <taxon>Acrocarpospora</taxon>
    </lineage>
</organism>
<gene>
    <name evidence="2" type="ORF">Amac_045440</name>
</gene>
<sequence>MRRRASRVHPARDTLARRRPAVRDGFPAATRHRAAADDSATDAADAPEEEPPEDPVDLAASPAEAATGEAAGRGVVPQPTAKIAVAQRSARRGLFMNPSR</sequence>
<evidence type="ECO:0000313" key="3">
    <source>
        <dbReference type="Proteomes" id="UP000331127"/>
    </source>
</evidence>
<feature type="region of interest" description="Disordered" evidence="1">
    <location>
        <begin position="1"/>
        <end position="80"/>
    </location>
</feature>
<protein>
    <submittedName>
        <fullName evidence="2">Uncharacterized protein</fullName>
    </submittedName>
</protein>
<keyword evidence="3" id="KW-1185">Reference proteome</keyword>
<accession>A0A5M3WNS0</accession>